<accession>A0A7V5U0U4</accession>
<organism evidence="2">
    <name type="scientific">Hellea balneolensis</name>
    <dbReference type="NCBI Taxonomy" id="287478"/>
    <lineage>
        <taxon>Bacteria</taxon>
        <taxon>Pseudomonadati</taxon>
        <taxon>Pseudomonadota</taxon>
        <taxon>Alphaproteobacteria</taxon>
        <taxon>Maricaulales</taxon>
        <taxon>Robiginitomaculaceae</taxon>
        <taxon>Hellea</taxon>
    </lineage>
</organism>
<feature type="coiled-coil region" evidence="1">
    <location>
        <begin position="24"/>
        <end position="51"/>
    </location>
</feature>
<comment type="caution">
    <text evidence="2">The sequence shown here is derived from an EMBL/GenBank/DDBJ whole genome shotgun (WGS) entry which is preliminary data.</text>
</comment>
<evidence type="ECO:0000313" key="2">
    <source>
        <dbReference type="EMBL" id="HHI88498.1"/>
    </source>
</evidence>
<dbReference type="AlphaFoldDB" id="A0A7V5U0U4"/>
<evidence type="ECO:0000256" key="1">
    <source>
        <dbReference type="SAM" id="Coils"/>
    </source>
</evidence>
<sequence>MKKYVQDEKPPISQEAKAWMDEETKAQEARYKAIVEEIDGMEEQRAEWIEEFLHLIQTRGFYVTGDTKVKIPKEDVPQKPDRPDAMRVIW</sequence>
<keyword evidence="1" id="KW-0175">Coiled coil</keyword>
<reference evidence="2" key="1">
    <citation type="journal article" date="2020" name="mSystems">
        <title>Genome- and Community-Level Interaction Insights into Carbon Utilization and Element Cycling Functions of Hydrothermarchaeota in Hydrothermal Sediment.</title>
        <authorList>
            <person name="Zhou Z."/>
            <person name="Liu Y."/>
            <person name="Xu W."/>
            <person name="Pan J."/>
            <person name="Luo Z.H."/>
            <person name="Li M."/>
        </authorList>
    </citation>
    <scope>NUCLEOTIDE SEQUENCE [LARGE SCALE GENOMIC DNA]</scope>
    <source>
        <strain evidence="2">HyVt-538</strain>
    </source>
</reference>
<protein>
    <submittedName>
        <fullName evidence="2">Uncharacterized protein</fullName>
    </submittedName>
</protein>
<gene>
    <name evidence="2" type="ORF">ENK01_00975</name>
</gene>
<dbReference type="EMBL" id="DROP01000067">
    <property type="protein sequence ID" value="HHI88498.1"/>
    <property type="molecule type" value="Genomic_DNA"/>
</dbReference>
<name>A0A7V5U0U4_9PROT</name>
<proteinExistence type="predicted"/>
<dbReference type="Proteomes" id="UP000885806">
    <property type="component" value="Unassembled WGS sequence"/>
</dbReference>